<dbReference type="Proteomes" id="UP000433471">
    <property type="component" value="Segment"/>
</dbReference>
<dbReference type="Gene3D" id="3.30.565.10">
    <property type="entry name" value="Histidine kinase-like ATPase, C-terminal domain"/>
    <property type="match status" value="1"/>
</dbReference>
<keyword evidence="2" id="KW-1185">Reference proteome</keyword>
<protein>
    <recommendedName>
        <fullName evidence="3">RIIA protein</fullName>
    </recommendedName>
</protein>
<accession>A0A6B9J9I3</accession>
<reference evidence="1 2" key="1">
    <citation type="submission" date="2019-11" db="EMBL/GenBank/DDBJ databases">
        <title>Characterization of a novel member of the family Ackermannviridae.</title>
        <authorList>
            <person name="Maina A.N."/>
            <person name="Mwaura F.B."/>
            <person name="Jumba M."/>
        </authorList>
    </citation>
    <scope>NUCLEOTIDE SEQUENCE [LARGE SCALE GENOMIC DNA]</scope>
</reference>
<proteinExistence type="predicted"/>
<dbReference type="EMBL" id="MN718199">
    <property type="protein sequence ID" value="QGZ16129.1"/>
    <property type="molecule type" value="Genomic_DNA"/>
</dbReference>
<dbReference type="SUPFAM" id="SSF55874">
    <property type="entry name" value="ATPase domain of HSP90 chaperone/DNA topoisomerase II/histidine kinase"/>
    <property type="match status" value="1"/>
</dbReference>
<evidence type="ECO:0008006" key="3">
    <source>
        <dbReference type="Google" id="ProtNLM"/>
    </source>
</evidence>
<gene>
    <name evidence="1" type="ORF">Kuja_1380</name>
</gene>
<evidence type="ECO:0000313" key="1">
    <source>
        <dbReference type="EMBL" id="QGZ16129.1"/>
    </source>
</evidence>
<sequence>MKFNTPNSGFVNSDQMLGGVGFKIKATAKTIRTLVDTLYRYKEEAVARELVSNCVDAHKLRDQKHRPSMSVSHTQSVYANKLYFENNKELEWLAPFNKPFNLHVPTEKEPYFECEDFGVGLPLEKILGLPLFNQDYINASEEERALMTKPEEMYLFGPNGKVIWSGGMYTTLFDSPKDDDNSQIGGFGLGAKSPSTISDSYTVETRFNGEKYIIFIYEDSQRMPTAELISCDEYGLPKPIPMVKGQEYNGMTVRVPVTVDRIEKFSSALSKVMRFFDTPYLFTNKKVIVRKPDFVSYFHNTYITSGGTGRHYAVQGGVVYPIDINMLSYDISHFFQCLQRDTYTFFDIGQVNMQPSREDLEYDQHTIRVLEDVLGEAVNKVTEFLKTYRIGNNIFEKIKNFEKLKTMFNTEILRDYLPTQAVIEEDTCVNPTTYMCDMLGVEFMGNHVNFGSSKQITEYGYAEGRDFSLSKYCRYDIDTKYIYPQFRSDGTPYKNYFVFMDGQGALKKAQELYSNLVSQLSQVDKTNRYYPYLTPITIDGKLTSLILNKVYGISKEKFATDIEDAFYSGTLKEKFGYTFAPKPEEFLIDARMSLIRDRQETDLMDILPTEEEIKEKSFELYEVRVSEHLKVLANDCFNKVLMNRDTSFKVYAFLREYFESVGAEIYHVDNIAIKPEEITLENIKKLKGITVIEHHKWCPISGEKLMEWIKEAQNENKQIPFVYLRGHEIHEDSNLGKKINSVSTINLEIKGIKQYSDELDLIKSSYHERVIGVRVVGRKFFEEHKEVFVPLKEMLDTCISLGVSKLIDTIISNKTREIYNIQPNKHDLVKDFKFMSTANLYVPNSFTEQQLSYHKQCFKKSYDKFRPTKSHRDLKVGAYLLEIASQNSEVVKLERHYQRIYKFWESYLDIFTPFTSRFGINKSDNFSEKNVLRKLTKRLEYEEVYRRANMIPNHYENQLIRDWIDSGVCYISNYNLRTEIAKSIREYSKSSVCNKPIKSALYEIEDILEKYLESDDLRLFYKYTVLSQSNDETEVVYNFVVDVIDALADTDDEI</sequence>
<organism evidence="1 2">
    <name type="scientific">Vibrio phage vB_VchM_Kuja</name>
    <dbReference type="NCBI Taxonomy" id="2686437"/>
    <lineage>
        <taxon>Viruses</taxon>
        <taxon>Duplodnaviria</taxon>
        <taxon>Heunggongvirae</taxon>
        <taxon>Uroviricota</taxon>
        <taxon>Caudoviricetes</taxon>
        <taxon>Pantevenvirales</taxon>
        <taxon>Ackermannviridae</taxon>
        <taxon>Kujavirus</taxon>
        <taxon>Kujavirus kuja</taxon>
    </lineage>
</organism>
<name>A0A6B9J9I3_9CAUD</name>
<evidence type="ECO:0000313" key="2">
    <source>
        <dbReference type="Proteomes" id="UP000433471"/>
    </source>
</evidence>
<dbReference type="InterPro" id="IPR036890">
    <property type="entry name" value="HATPase_C_sf"/>
</dbReference>